<dbReference type="GO" id="GO:0046983">
    <property type="term" value="F:protein dimerization activity"/>
    <property type="evidence" value="ECO:0007669"/>
    <property type="project" value="InterPro"/>
</dbReference>
<dbReference type="PANTHER" id="PTHR24421">
    <property type="entry name" value="NITRATE/NITRITE SENSOR PROTEIN NARX-RELATED"/>
    <property type="match status" value="1"/>
</dbReference>
<dbReference type="Pfam" id="PF07730">
    <property type="entry name" value="HisKA_3"/>
    <property type="match status" value="1"/>
</dbReference>
<evidence type="ECO:0000313" key="6">
    <source>
        <dbReference type="EMBL" id="KAA1422866.1"/>
    </source>
</evidence>
<evidence type="ECO:0000256" key="2">
    <source>
        <dbReference type="ARBA" id="ARBA00022777"/>
    </source>
</evidence>
<dbReference type="Gene3D" id="1.20.5.1930">
    <property type="match status" value="1"/>
</dbReference>
<accession>A0A5Q6RY29</accession>
<dbReference type="InterPro" id="IPR036890">
    <property type="entry name" value="HATPase_C_sf"/>
</dbReference>
<feature type="domain" description="Signal transduction histidine kinase subgroup 3 dimerisation and phosphoacceptor" evidence="5">
    <location>
        <begin position="188"/>
        <end position="252"/>
    </location>
</feature>
<proteinExistence type="predicted"/>
<dbReference type="InterPro" id="IPR011712">
    <property type="entry name" value="Sig_transdc_His_kin_sub3_dim/P"/>
</dbReference>
<keyword evidence="1" id="KW-0808">Transferase</keyword>
<name>A0A5Q6RY29_9ACTN</name>
<dbReference type="SUPFAM" id="SSF55874">
    <property type="entry name" value="ATPase domain of HSP90 chaperone/DNA topoisomerase II/histidine kinase"/>
    <property type="match status" value="1"/>
</dbReference>
<organism evidence="6 7">
    <name type="scientific">Mumia zhuanghuii</name>
    <dbReference type="NCBI Taxonomy" id="2585211"/>
    <lineage>
        <taxon>Bacteria</taxon>
        <taxon>Bacillati</taxon>
        <taxon>Actinomycetota</taxon>
        <taxon>Actinomycetes</taxon>
        <taxon>Propionibacteriales</taxon>
        <taxon>Nocardioidaceae</taxon>
        <taxon>Mumia</taxon>
    </lineage>
</organism>
<dbReference type="OrthoDB" id="5241784at2"/>
<keyword evidence="2 6" id="KW-0418">Kinase</keyword>
<evidence type="ECO:0000256" key="1">
    <source>
        <dbReference type="ARBA" id="ARBA00022679"/>
    </source>
</evidence>
<dbReference type="EMBL" id="VDFQ02000003">
    <property type="protein sequence ID" value="KAA1422866.1"/>
    <property type="molecule type" value="Genomic_DNA"/>
</dbReference>
<sequence>MTPPPRPHGDPAPGPPWWRFLAAGVWLVYLWSPVVAISGAGGWERVLGLVAVAVFVATYLVLIGRNRRFVDFESRGPRWETWPWLITLLLCTVAMIPGAGDQALTALVFVAAAAMSTLSPRWAWGWVAVLLVVVEVSTRLVPGWSDGGNGFALILAAMAVFFLRAAIHRQRALVAAERELGDARLEEERSRIARDLHDILGHSLTVIAVKTELAERMLDVDPERTRSELADVRSLTRDALTDVRATVRDVRGVSLPGEIAAARSALRSAAIEADLPTVADDVPTRMRELFAWTVREGVTNVIRHSGATRCVVRLGAAGVSVADDGRGMIEGVSDGSGLLGLRQRAAQAGAALVLGPGLGGAGMSVAVVVPAAGQEEAGA</sequence>
<feature type="transmembrane region" description="Helical" evidence="4">
    <location>
        <begin position="84"/>
        <end position="110"/>
    </location>
</feature>
<dbReference type="RefSeq" id="WP_149769816.1">
    <property type="nucleotide sequence ID" value="NZ_VDFQ02000003.1"/>
</dbReference>
<keyword evidence="4" id="KW-0472">Membrane</keyword>
<dbReference type="GO" id="GO:0016020">
    <property type="term" value="C:membrane"/>
    <property type="evidence" value="ECO:0007669"/>
    <property type="project" value="InterPro"/>
</dbReference>
<dbReference type="Gene3D" id="3.30.565.10">
    <property type="entry name" value="Histidine kinase-like ATPase, C-terminal domain"/>
    <property type="match status" value="1"/>
</dbReference>
<evidence type="ECO:0000259" key="5">
    <source>
        <dbReference type="Pfam" id="PF07730"/>
    </source>
</evidence>
<feature type="transmembrane region" description="Helical" evidence="4">
    <location>
        <begin position="122"/>
        <end position="141"/>
    </location>
</feature>
<dbReference type="GO" id="GO:0000155">
    <property type="term" value="F:phosphorelay sensor kinase activity"/>
    <property type="evidence" value="ECO:0007669"/>
    <property type="project" value="InterPro"/>
</dbReference>
<feature type="transmembrane region" description="Helical" evidence="4">
    <location>
        <begin position="20"/>
        <end position="39"/>
    </location>
</feature>
<feature type="transmembrane region" description="Helical" evidence="4">
    <location>
        <begin position="46"/>
        <end position="64"/>
    </location>
</feature>
<feature type="transmembrane region" description="Helical" evidence="4">
    <location>
        <begin position="147"/>
        <end position="167"/>
    </location>
</feature>
<evidence type="ECO:0000256" key="3">
    <source>
        <dbReference type="ARBA" id="ARBA00023012"/>
    </source>
</evidence>
<evidence type="ECO:0000313" key="7">
    <source>
        <dbReference type="Proteomes" id="UP000307768"/>
    </source>
</evidence>
<gene>
    <name evidence="6" type="ORF">FE697_012005</name>
</gene>
<dbReference type="Proteomes" id="UP000307768">
    <property type="component" value="Unassembled WGS sequence"/>
</dbReference>
<reference evidence="6 7" key="1">
    <citation type="submission" date="2019-09" db="EMBL/GenBank/DDBJ databases">
        <title>Mumia zhuanghuii sp. nov. isolated from the intestinal contents of plateau pika (Ochotona curzoniae) in the Qinghai-Tibet plateau of China.</title>
        <authorList>
            <person name="Tian Z."/>
        </authorList>
    </citation>
    <scope>NUCLEOTIDE SEQUENCE [LARGE SCALE GENOMIC DNA]</scope>
    <source>
        <strain evidence="7">350</strain>
    </source>
</reference>
<keyword evidence="3" id="KW-0902">Two-component regulatory system</keyword>
<dbReference type="PANTHER" id="PTHR24421:SF63">
    <property type="entry name" value="SENSOR HISTIDINE KINASE DESK"/>
    <property type="match status" value="1"/>
</dbReference>
<comment type="caution">
    <text evidence="6">The sequence shown here is derived from an EMBL/GenBank/DDBJ whole genome shotgun (WGS) entry which is preliminary data.</text>
</comment>
<keyword evidence="4" id="KW-0812">Transmembrane</keyword>
<protein>
    <submittedName>
        <fullName evidence="6">Sensor histidine kinase</fullName>
    </submittedName>
</protein>
<dbReference type="InterPro" id="IPR050482">
    <property type="entry name" value="Sensor_HK_TwoCompSys"/>
</dbReference>
<keyword evidence="4" id="KW-1133">Transmembrane helix</keyword>
<dbReference type="AlphaFoldDB" id="A0A5Q6RY29"/>
<evidence type="ECO:0000256" key="4">
    <source>
        <dbReference type="SAM" id="Phobius"/>
    </source>
</evidence>